<proteinExistence type="predicted"/>
<evidence type="ECO:0000313" key="3">
    <source>
        <dbReference type="Proteomes" id="UP000095651"/>
    </source>
</evidence>
<evidence type="ECO:0000313" key="2">
    <source>
        <dbReference type="EMBL" id="RGL99123.1"/>
    </source>
</evidence>
<evidence type="ECO:0000313" key="1">
    <source>
        <dbReference type="EMBL" id="CUO87918.1"/>
    </source>
</evidence>
<dbReference type="Gene3D" id="3.10.450.10">
    <property type="match status" value="1"/>
</dbReference>
<protein>
    <submittedName>
        <fullName evidence="1">Uncharacterized protein</fullName>
    </submittedName>
</protein>
<reference evidence="2 4" key="2">
    <citation type="submission" date="2018-08" db="EMBL/GenBank/DDBJ databases">
        <title>A genome reference for cultivated species of the human gut microbiota.</title>
        <authorList>
            <person name="Zou Y."/>
            <person name="Xue W."/>
            <person name="Luo G."/>
        </authorList>
    </citation>
    <scope>NUCLEOTIDE SEQUENCE [LARGE SCALE GENOMIC DNA]</scope>
    <source>
        <strain evidence="2 4">TF05-11AC</strain>
    </source>
</reference>
<reference evidence="1" key="1">
    <citation type="submission" date="2015-09" db="EMBL/GenBank/DDBJ databases">
        <authorList>
            <consortium name="Pathogen Informatics"/>
        </authorList>
    </citation>
    <scope>NUCLEOTIDE SEQUENCE [LARGE SCALE GENOMIC DNA]</scope>
    <source>
        <strain evidence="1">2789STDY5608850</strain>
    </source>
</reference>
<sequence length="84" mass="9543">MPGGWSYQSYLTPYDSFIFFNAIGRHNDFFYTPIAVATQVVNGTNYKFMTIAEPQTEDLNPQFAVVDIYQPLNGEAYVTSITML</sequence>
<dbReference type="EMBL" id="QSSQ01000032">
    <property type="protein sequence ID" value="RGL99123.1"/>
    <property type="molecule type" value="Genomic_DNA"/>
</dbReference>
<dbReference type="InterPro" id="IPR046350">
    <property type="entry name" value="Cystatin_sf"/>
</dbReference>
<dbReference type="Proteomes" id="UP000261257">
    <property type="component" value="Unassembled WGS sequence"/>
</dbReference>
<dbReference type="SUPFAM" id="SSF54403">
    <property type="entry name" value="Cystatin/monellin"/>
    <property type="match status" value="1"/>
</dbReference>
<dbReference type="Proteomes" id="UP000095651">
    <property type="component" value="Unassembled WGS sequence"/>
</dbReference>
<name>A0A174IRD6_9FIRM</name>
<accession>A0A174IRD6</accession>
<organism evidence="1 3">
    <name type="scientific">Hungatella hathewayi</name>
    <dbReference type="NCBI Taxonomy" id="154046"/>
    <lineage>
        <taxon>Bacteria</taxon>
        <taxon>Bacillati</taxon>
        <taxon>Bacillota</taxon>
        <taxon>Clostridia</taxon>
        <taxon>Lachnospirales</taxon>
        <taxon>Lachnospiraceae</taxon>
        <taxon>Hungatella</taxon>
    </lineage>
</organism>
<dbReference type="EMBL" id="CYZE01000013">
    <property type="protein sequence ID" value="CUO87918.1"/>
    <property type="molecule type" value="Genomic_DNA"/>
</dbReference>
<gene>
    <name evidence="2" type="ORF">DXC39_23655</name>
    <name evidence="1" type="ORF">ERS852407_04269</name>
</gene>
<dbReference type="AlphaFoldDB" id="A0A174IRD6"/>
<evidence type="ECO:0000313" key="4">
    <source>
        <dbReference type="Proteomes" id="UP000261257"/>
    </source>
</evidence>
<dbReference type="RefSeq" id="WP_055658187.1">
    <property type="nucleotide sequence ID" value="NZ_CABIXC010000013.1"/>
</dbReference>